<dbReference type="PANTHER" id="PTHR33841">
    <property type="entry name" value="DNA METHYLTRANSFERASE YEEA-RELATED"/>
    <property type="match status" value="1"/>
</dbReference>
<dbReference type="InterPro" id="IPR029063">
    <property type="entry name" value="SAM-dependent_MTases_sf"/>
</dbReference>
<name>A0ABT6XB02_9BURK</name>
<comment type="catalytic activity">
    <reaction evidence="4">
        <text>a 2'-deoxyadenosine in DNA + S-adenosyl-L-methionine = an N(6)-methyl-2'-deoxyadenosine in DNA + S-adenosyl-L-homocysteine + H(+)</text>
        <dbReference type="Rhea" id="RHEA:15197"/>
        <dbReference type="Rhea" id="RHEA-COMP:12418"/>
        <dbReference type="Rhea" id="RHEA-COMP:12419"/>
        <dbReference type="ChEBI" id="CHEBI:15378"/>
        <dbReference type="ChEBI" id="CHEBI:57856"/>
        <dbReference type="ChEBI" id="CHEBI:59789"/>
        <dbReference type="ChEBI" id="CHEBI:90615"/>
        <dbReference type="ChEBI" id="CHEBI:90616"/>
        <dbReference type="EC" id="2.1.1.72"/>
    </reaction>
</comment>
<keyword evidence="2 10" id="KW-0489">Methyltransferase</keyword>
<dbReference type="GO" id="GO:0032259">
    <property type="term" value="P:methylation"/>
    <property type="evidence" value="ECO:0007669"/>
    <property type="project" value="UniProtKB-KW"/>
</dbReference>
<dbReference type="Pfam" id="PF20473">
    <property type="entry name" value="MmeI_Mtase"/>
    <property type="match status" value="1"/>
</dbReference>
<evidence type="ECO:0000259" key="5">
    <source>
        <dbReference type="Pfam" id="PF20464"/>
    </source>
</evidence>
<dbReference type="InterPro" id="IPR046817">
    <property type="entry name" value="MmeI_N"/>
</dbReference>
<feature type="domain" description="MmeI-like DNA-methyltransferase" evidence="9">
    <location>
        <begin position="322"/>
        <end position="585"/>
    </location>
</feature>
<dbReference type="Pfam" id="PF20466">
    <property type="entry name" value="MmeI_TRD"/>
    <property type="match status" value="1"/>
</dbReference>
<dbReference type="InterPro" id="IPR046820">
    <property type="entry name" value="MmeI_TRD"/>
</dbReference>
<dbReference type="RefSeq" id="WP_283225426.1">
    <property type="nucleotide sequence ID" value="NZ_JASGBH010000013.1"/>
</dbReference>
<evidence type="ECO:0000256" key="1">
    <source>
        <dbReference type="ARBA" id="ARBA00011900"/>
    </source>
</evidence>
<keyword evidence="3" id="KW-0808">Transferase</keyword>
<feature type="domain" description="MmeI-like C-terminal" evidence="8">
    <location>
        <begin position="819"/>
        <end position="903"/>
    </location>
</feature>
<feature type="domain" description="MmeI-like target recognition" evidence="7">
    <location>
        <begin position="609"/>
        <end position="811"/>
    </location>
</feature>
<sequence>MLFSKTWADACNEDSQAKPFWIDFFEIFGITNKRVATFELNVKKLGGAQGFVDLFWPGVLLVEHKSRGKSLDDAVDQAIGYLHNLPERDLPQLVVVCDFARFRVRRLATGETVEFELKHLHKHVKLFGLLAGYKVQDIRSEDPVNIKAAERMGRLHDALKASGYSGHALEVLLVRLLFCLFADDTGIFQPAQSFRDFVEERTAPDGSDLGPRLGQLFQVLNTHESQRSKNIDEQLGQFAYINGRLFEETLPMADFSTAMREALLDACALDWSAISPAIFGSLFQSIMDEKARRNLGAHYTSEANILKLIKPLFLDELHAEFERVKGHRNKLFEFHKKLRQLTFFDPACGCGNFLVISYRELRELELKVLRADHELSAHKGQLTVDVHGLIGVNVDQFFGIEIEEFPAQIAQVALWLVDHQMNLRVSVEFGLYFARIPLKSTPQIRHANALQLDWNDVLPAERCSYVLGNPPFLGYSYQSKDQKADLAAVMQGIHGAGVLDFVCGWYILAGRYCQGNQTHAAFVSTNSITQGEHVAVLWGEMQRLGMHIHFAHRTFQWSNEAKGNAAVHCVIVGFGHENQVVKTIYEYEDIKGLPLAVPVKNINPYLIDAPTVFLPKRREPICNVPQMTKGSQPTDGGNLLLEDAEKTELLVVEPQADKWIRPFLGADEFINNIQRWCLWLVDCPPNELRSMPEVMKRIQAVKAMRKSSTKLATIELSETPAIFGEIRQPAEGNYLLIPLHSSEARTYVPIGFCDASIVCGNANAMIPNAGLFHFGVMTSAMHNAFMRFTCGRLESRYRYSNTIVYNNYPWPGFSGEPLSDKHRTAIEQAAQCVLDARAQFASSSLADLYDPLTMPPALLKAHQKLDTAVDAAYQPSGGKKNYASDAERVAFLFDLYQRITSLLPALASKKKQKPKSAES</sequence>
<dbReference type="Proteomes" id="UP001431902">
    <property type="component" value="Unassembled WGS sequence"/>
</dbReference>
<evidence type="ECO:0000259" key="8">
    <source>
        <dbReference type="Pfam" id="PF20467"/>
    </source>
</evidence>
<dbReference type="Gene3D" id="3.40.50.150">
    <property type="entry name" value="Vaccinia Virus protein VP39"/>
    <property type="match status" value="1"/>
</dbReference>
<keyword evidence="11" id="KW-1185">Reference proteome</keyword>
<dbReference type="InterPro" id="IPR046818">
    <property type="entry name" value="MmeI_C"/>
</dbReference>
<feature type="domain" description="MmeI-like helicase spacer" evidence="6">
    <location>
        <begin position="167"/>
        <end position="246"/>
    </location>
</feature>
<dbReference type="Pfam" id="PF20467">
    <property type="entry name" value="MmeI_C"/>
    <property type="match status" value="1"/>
</dbReference>
<dbReference type="InterPro" id="IPR046816">
    <property type="entry name" value="MmeI_Mtase"/>
</dbReference>
<dbReference type="InterPro" id="IPR046819">
    <property type="entry name" value="MmeI_hel"/>
</dbReference>
<dbReference type="EC" id="2.1.1.72" evidence="1"/>
<protein>
    <recommendedName>
        <fullName evidence="1">site-specific DNA-methyltransferase (adenine-specific)</fullName>
        <ecNumber evidence="1">2.1.1.72</ecNumber>
    </recommendedName>
</protein>
<dbReference type="Pfam" id="PF20465">
    <property type="entry name" value="MmeI_hel"/>
    <property type="match status" value="1"/>
</dbReference>
<evidence type="ECO:0000256" key="4">
    <source>
        <dbReference type="ARBA" id="ARBA00047942"/>
    </source>
</evidence>
<comment type="caution">
    <text evidence="10">The sequence shown here is derived from an EMBL/GenBank/DDBJ whole genome shotgun (WGS) entry which is preliminary data.</text>
</comment>
<evidence type="ECO:0000256" key="3">
    <source>
        <dbReference type="ARBA" id="ARBA00022679"/>
    </source>
</evidence>
<reference evidence="10" key="1">
    <citation type="submission" date="2023-05" db="EMBL/GenBank/DDBJ databases">
        <title>Limnohabitans sp. strain HM2-2 Genome sequencing and assembly.</title>
        <authorList>
            <person name="Jung Y."/>
        </authorList>
    </citation>
    <scope>NUCLEOTIDE SEQUENCE</scope>
    <source>
        <strain evidence="10">HM2-2</strain>
    </source>
</reference>
<evidence type="ECO:0000313" key="10">
    <source>
        <dbReference type="EMBL" id="MDI9235082.1"/>
    </source>
</evidence>
<dbReference type="PROSITE" id="PS00092">
    <property type="entry name" value="N6_MTASE"/>
    <property type="match status" value="1"/>
</dbReference>
<dbReference type="InterPro" id="IPR050953">
    <property type="entry name" value="N4_N6_ade-DNA_methylase"/>
</dbReference>
<proteinExistence type="predicted"/>
<evidence type="ECO:0000259" key="7">
    <source>
        <dbReference type="Pfam" id="PF20466"/>
    </source>
</evidence>
<dbReference type="Pfam" id="PF20464">
    <property type="entry name" value="MmeI_N"/>
    <property type="match status" value="1"/>
</dbReference>
<evidence type="ECO:0000256" key="2">
    <source>
        <dbReference type="ARBA" id="ARBA00022603"/>
    </source>
</evidence>
<gene>
    <name evidence="10" type="ORF">QLQ16_14675</name>
</gene>
<organism evidence="10 11">
    <name type="scientific">Limnohabitans lacus</name>
    <dbReference type="NCBI Taxonomy" id="3045173"/>
    <lineage>
        <taxon>Bacteria</taxon>
        <taxon>Pseudomonadati</taxon>
        <taxon>Pseudomonadota</taxon>
        <taxon>Betaproteobacteria</taxon>
        <taxon>Burkholderiales</taxon>
        <taxon>Comamonadaceae</taxon>
        <taxon>Limnohabitans</taxon>
    </lineage>
</organism>
<dbReference type="InterPro" id="IPR002052">
    <property type="entry name" value="DNA_methylase_N6_adenine_CS"/>
</dbReference>
<evidence type="ECO:0000259" key="9">
    <source>
        <dbReference type="Pfam" id="PF20473"/>
    </source>
</evidence>
<dbReference type="SUPFAM" id="SSF53335">
    <property type="entry name" value="S-adenosyl-L-methionine-dependent methyltransferases"/>
    <property type="match status" value="1"/>
</dbReference>
<dbReference type="GO" id="GO:0008168">
    <property type="term" value="F:methyltransferase activity"/>
    <property type="evidence" value="ECO:0007669"/>
    <property type="project" value="UniProtKB-KW"/>
</dbReference>
<evidence type="ECO:0000259" key="6">
    <source>
        <dbReference type="Pfam" id="PF20465"/>
    </source>
</evidence>
<evidence type="ECO:0000313" key="11">
    <source>
        <dbReference type="Proteomes" id="UP001431902"/>
    </source>
</evidence>
<dbReference type="EMBL" id="JASGBH010000013">
    <property type="protein sequence ID" value="MDI9235082.1"/>
    <property type="molecule type" value="Genomic_DNA"/>
</dbReference>
<accession>A0ABT6XB02</accession>
<dbReference type="PANTHER" id="PTHR33841:SF1">
    <property type="entry name" value="DNA METHYLTRANSFERASE A"/>
    <property type="match status" value="1"/>
</dbReference>
<feature type="domain" description="MmeI-like N-terminal" evidence="5">
    <location>
        <begin position="3"/>
        <end position="161"/>
    </location>
</feature>